<protein>
    <submittedName>
        <fullName evidence="1">Uncharacterized protein</fullName>
    </submittedName>
</protein>
<dbReference type="EMBL" id="CP113520">
    <property type="protein sequence ID" value="WAJ29387.1"/>
    <property type="molecule type" value="Genomic_DNA"/>
</dbReference>
<keyword evidence="2" id="KW-1185">Reference proteome</keyword>
<dbReference type="Proteomes" id="UP001163223">
    <property type="component" value="Chromosome"/>
</dbReference>
<reference evidence="1" key="1">
    <citation type="submission" date="2022-11" db="EMBL/GenBank/DDBJ databases">
        <title>beta-Carotene-producing bacterium, Jeongeuplla avenae sp. nov., alleviates the salt stress of Arabidopsis seedlings.</title>
        <authorList>
            <person name="Jiang L."/>
            <person name="Lee J."/>
        </authorList>
    </citation>
    <scope>NUCLEOTIDE SEQUENCE</scope>
    <source>
        <strain evidence="1">DY_R2A_6</strain>
    </source>
</reference>
<gene>
    <name evidence="1" type="ORF">OXU80_03885</name>
</gene>
<sequence>MVLPLRLLADDLTGALDSAATFGSPAAPLPVVWRAEAVPGEGGLAFDTGTRERPADEAAGLVARLAPRLFAGTDILAYKKVDSLLRGSEAEEIDAVLRARPFARVLVAPAFPAQRRTTRGGRQGLVSPNGRWEPLGLDLAARLEALGHAVARRRPGEPVPAGVSVWDAETDADLDAIAAAGSGSDILWVGSGGLAGALARRQAEQASAPARLARPILGLFGTDHPVMLDQLAAASGARLSIRDGEEAEHVAGRLGGEGAAFVTVELPPGTPRAAAAARIGEVFDALVRRLDPPGTLLVAGGETLRALCDALGADALGVTGELMPGIPCSILSGGRWSGTVTVSKSGAFGAPDLLATLLAAHAVPCLGERLP</sequence>
<evidence type="ECO:0000313" key="2">
    <source>
        <dbReference type="Proteomes" id="UP001163223"/>
    </source>
</evidence>
<organism evidence="1 2">
    <name type="scientific">Antarcticirhabdus aurantiaca</name>
    <dbReference type="NCBI Taxonomy" id="2606717"/>
    <lineage>
        <taxon>Bacteria</taxon>
        <taxon>Pseudomonadati</taxon>
        <taxon>Pseudomonadota</taxon>
        <taxon>Alphaproteobacteria</taxon>
        <taxon>Hyphomicrobiales</taxon>
        <taxon>Aurantimonadaceae</taxon>
        <taxon>Antarcticirhabdus</taxon>
    </lineage>
</organism>
<name>A0ACD4NRP9_9HYPH</name>
<proteinExistence type="predicted"/>
<evidence type="ECO:0000313" key="1">
    <source>
        <dbReference type="EMBL" id="WAJ29387.1"/>
    </source>
</evidence>
<accession>A0ACD4NRP9</accession>